<proteinExistence type="predicted"/>
<organism evidence="1 2">
    <name type="scientific">Deinococcus arcticus</name>
    <dbReference type="NCBI Taxonomy" id="2136176"/>
    <lineage>
        <taxon>Bacteria</taxon>
        <taxon>Thermotogati</taxon>
        <taxon>Deinococcota</taxon>
        <taxon>Deinococci</taxon>
        <taxon>Deinococcales</taxon>
        <taxon>Deinococcaceae</taxon>
        <taxon>Deinococcus</taxon>
    </lineage>
</organism>
<dbReference type="OrthoDB" id="66203at2"/>
<reference evidence="1 2" key="1">
    <citation type="submission" date="2018-03" db="EMBL/GenBank/DDBJ databases">
        <title>Draft genome of Deinococcus sp. OD32.</title>
        <authorList>
            <person name="Wang X.-P."/>
            <person name="Du Z.-J."/>
        </authorList>
    </citation>
    <scope>NUCLEOTIDE SEQUENCE [LARGE SCALE GENOMIC DNA]</scope>
    <source>
        <strain evidence="1 2">OD32</strain>
    </source>
</reference>
<protein>
    <submittedName>
        <fullName evidence="1">Uncharacterized protein</fullName>
    </submittedName>
</protein>
<dbReference type="EMBL" id="PYSV01000003">
    <property type="protein sequence ID" value="PTA69020.1"/>
    <property type="molecule type" value="Genomic_DNA"/>
</dbReference>
<dbReference type="Proteomes" id="UP000240317">
    <property type="component" value="Unassembled WGS sequence"/>
</dbReference>
<keyword evidence="2" id="KW-1185">Reference proteome</keyword>
<evidence type="ECO:0000313" key="2">
    <source>
        <dbReference type="Proteomes" id="UP000240317"/>
    </source>
</evidence>
<sequence>MFTELFRQSLALIAAAPGSLWPGFTPAQVPYLTYDGHDTRLWNADPGEPGWQVAGDGWLFPGRHPCVTANSAASLANGTGVATLLGRSFAEAPTPRMLAALAVHEAFHVYQQRAAPEVWQANELDALTYPTADPAVLSSRAMETAALQRALAATGEAWQMEAGRALAWRRARFAHLAPEHVTYERAMERREGLAHFVELRFLGESPVLPAADWSAGAVRARTYVTGAAYATLLDRLGPGWPAAVLNRVALDELLAAQVPARQLDPVTPAVRAWVQAEVERVANHRAEARQSFARAEGPRVVVQSTTPLSLQGFDPLNMIVLGDGLVLHQRFLRFGHDSVQAEVFGRACLTLSAGDHPLMSGLGEVVMLSGADLRVSQEGRLLQGEGLTLRSQQAPVEAVEGGFRLKLA</sequence>
<accession>A0A2T3WAT6</accession>
<name>A0A2T3WAT6_9DEIO</name>
<dbReference type="AlphaFoldDB" id="A0A2T3WAT6"/>
<evidence type="ECO:0000313" key="1">
    <source>
        <dbReference type="EMBL" id="PTA69020.1"/>
    </source>
</evidence>
<comment type="caution">
    <text evidence="1">The sequence shown here is derived from an EMBL/GenBank/DDBJ whole genome shotgun (WGS) entry which is preliminary data.</text>
</comment>
<dbReference type="RefSeq" id="WP_107136878.1">
    <property type="nucleotide sequence ID" value="NZ_PYSV01000003.1"/>
</dbReference>
<gene>
    <name evidence="1" type="ORF">C8263_04280</name>
</gene>